<dbReference type="KEGG" id="nve:5514824"/>
<dbReference type="GO" id="GO:0030170">
    <property type="term" value="F:pyridoxal phosphate binding"/>
    <property type="evidence" value="ECO:0000318"/>
    <property type="project" value="GO_Central"/>
</dbReference>
<keyword evidence="3" id="KW-1185">Reference proteome</keyword>
<feature type="region of interest" description="Disordered" evidence="1">
    <location>
        <begin position="361"/>
        <end position="390"/>
    </location>
</feature>
<evidence type="ECO:0000313" key="2">
    <source>
        <dbReference type="EMBL" id="EDO42978.1"/>
    </source>
</evidence>
<dbReference type="InterPro" id="IPR015424">
    <property type="entry name" value="PyrdxlP-dep_Trfase"/>
</dbReference>
<dbReference type="PANTHER" id="PTHR30244:SF34">
    <property type="entry name" value="DTDP-4-AMINO-4,6-DIDEOXYGALACTOSE TRANSAMINASE"/>
    <property type="match status" value="1"/>
</dbReference>
<dbReference type="PANTHER" id="PTHR30244">
    <property type="entry name" value="TRANSAMINASE"/>
    <property type="match status" value="1"/>
</dbReference>
<dbReference type="InterPro" id="IPR015422">
    <property type="entry name" value="PyrdxlP-dep_Trfase_small"/>
</dbReference>
<dbReference type="AlphaFoldDB" id="A7S092"/>
<dbReference type="eggNOG" id="ENOG502RN8Q">
    <property type="taxonomic scope" value="Eukaryota"/>
</dbReference>
<dbReference type="EMBL" id="DS469559">
    <property type="protein sequence ID" value="EDO42978.1"/>
    <property type="molecule type" value="Genomic_DNA"/>
</dbReference>
<dbReference type="FunFam" id="3.40.640.10:FF:000227">
    <property type="entry name" value="Predicted protein"/>
    <property type="match status" value="1"/>
</dbReference>
<gene>
    <name evidence="2" type="ORF">NEMVEDRAFT_v1g204802</name>
</gene>
<evidence type="ECO:0000313" key="3">
    <source>
        <dbReference type="Proteomes" id="UP000001593"/>
    </source>
</evidence>
<dbReference type="PhylomeDB" id="A7S092"/>
<accession>A7S092</accession>
<protein>
    <submittedName>
        <fullName evidence="2">Uncharacterized protein</fullName>
    </submittedName>
</protein>
<dbReference type="InterPro" id="IPR000653">
    <property type="entry name" value="DegT/StrS_aminotransferase"/>
</dbReference>
<feature type="compositionally biased region" description="Polar residues" evidence="1">
    <location>
        <begin position="425"/>
        <end position="443"/>
    </location>
</feature>
<dbReference type="Gene3D" id="3.90.1150.10">
    <property type="entry name" value="Aspartate Aminotransferase, domain 1"/>
    <property type="match status" value="1"/>
</dbReference>
<name>A7S092_NEMVE</name>
<dbReference type="SUPFAM" id="SSF53383">
    <property type="entry name" value="PLP-dependent transferases"/>
    <property type="match status" value="1"/>
</dbReference>
<dbReference type="OrthoDB" id="5955158at2759"/>
<dbReference type="Proteomes" id="UP000001593">
    <property type="component" value="Unassembled WGS sequence"/>
</dbReference>
<dbReference type="Gene3D" id="3.40.640.10">
    <property type="entry name" value="Type I PLP-dependent aspartate aminotransferase-like (Major domain)"/>
    <property type="match status" value="1"/>
</dbReference>
<proteinExistence type="predicted"/>
<dbReference type="Pfam" id="PF01041">
    <property type="entry name" value="DegT_DnrJ_EryC1"/>
    <property type="match status" value="1"/>
</dbReference>
<dbReference type="STRING" id="45351.A7S092"/>
<dbReference type="InterPro" id="IPR015421">
    <property type="entry name" value="PyrdxlP-dep_Trfase_major"/>
</dbReference>
<organism evidence="2 3">
    <name type="scientific">Nematostella vectensis</name>
    <name type="common">Starlet sea anemone</name>
    <dbReference type="NCBI Taxonomy" id="45351"/>
    <lineage>
        <taxon>Eukaryota</taxon>
        <taxon>Metazoa</taxon>
        <taxon>Cnidaria</taxon>
        <taxon>Anthozoa</taxon>
        <taxon>Hexacorallia</taxon>
        <taxon>Actiniaria</taxon>
        <taxon>Edwardsiidae</taxon>
        <taxon>Nematostella</taxon>
    </lineage>
</organism>
<dbReference type="GO" id="GO:0000271">
    <property type="term" value="P:polysaccharide biosynthetic process"/>
    <property type="evidence" value="ECO:0000318"/>
    <property type="project" value="GO_Central"/>
</dbReference>
<evidence type="ECO:0000256" key="1">
    <source>
        <dbReference type="SAM" id="MobiDB-lite"/>
    </source>
</evidence>
<dbReference type="InParanoid" id="A7S092"/>
<dbReference type="GO" id="GO:0008483">
    <property type="term" value="F:transaminase activity"/>
    <property type="evidence" value="ECO:0000318"/>
    <property type="project" value="GO_Central"/>
</dbReference>
<dbReference type="HOGENOM" id="CLU_036434_0_0_1"/>
<reference evidence="2 3" key="1">
    <citation type="journal article" date="2007" name="Science">
        <title>Sea anemone genome reveals ancestral eumetazoan gene repertoire and genomic organization.</title>
        <authorList>
            <person name="Putnam N.H."/>
            <person name="Srivastava M."/>
            <person name="Hellsten U."/>
            <person name="Dirks B."/>
            <person name="Chapman J."/>
            <person name="Salamov A."/>
            <person name="Terry A."/>
            <person name="Shapiro H."/>
            <person name="Lindquist E."/>
            <person name="Kapitonov V.V."/>
            <person name="Jurka J."/>
            <person name="Genikhovich G."/>
            <person name="Grigoriev I.V."/>
            <person name="Lucas S.M."/>
            <person name="Steele R.E."/>
            <person name="Finnerty J.R."/>
            <person name="Technau U."/>
            <person name="Martindale M.Q."/>
            <person name="Rokhsar D.S."/>
        </authorList>
    </citation>
    <scope>NUCLEOTIDE SEQUENCE [LARGE SCALE GENOMIC DNA]</scope>
    <source>
        <strain evidence="3">CH2 X CH6</strain>
    </source>
</reference>
<sequence length="513" mass="57764">MTVVFLIHFFITDMPLRNILSALSRGIFGPYPDRKPLQQKVESLFGESGHNIACTSVRSGLDLFLSAMAFPKGSEIILTAINIPDMSYIIEHHGLSVVPVDIDLETLCPKEELLELAISDKTVAVLVAHIYGKWLNLDSVASIAKANNLYLLEDCAECFQGFSRQGHKHSDVVFFSFGLIKHYTCFGGAMIIVQEDDVYQKMRSRLESYPVQGHSGFFQKLLKYSFLSCILNSSPVLFPILKPLFYSFGFDYMEYFIGLLRGYPEQMMRQLPFQPSAGLLEMMYERLSQFDPKDFENAQKKGDFVKDRLPDNVFVPGQKADSKNYWLFPLLVDDPPEVMKALEREGIHAYQGATQLRTVYRTQQKANTNPTSTTKTSKRNPFEQKTSSISDTEVAAGNQLHTTEPSLGAISITPMVPHHSFSADGLSQTSISESSEKQPTISKGLSKEGRCAEDILYPYNAEYMIQHVLYLPVHKNVPLAYLKKICKAMDKVMKSRVGVCCKNGQKVFFPSKL</sequence>
<feature type="region of interest" description="Disordered" evidence="1">
    <location>
        <begin position="422"/>
        <end position="445"/>
    </location>
</feature>
<dbReference type="OMA" id="NTLWAYL"/>